<dbReference type="Proteomes" id="UP001183643">
    <property type="component" value="Unassembled WGS sequence"/>
</dbReference>
<feature type="region of interest" description="Disordered" evidence="1">
    <location>
        <begin position="1"/>
        <end position="73"/>
    </location>
</feature>
<evidence type="ECO:0000313" key="2">
    <source>
        <dbReference type="EMBL" id="MDR7274145.1"/>
    </source>
</evidence>
<name>A0AAE3YIJ8_9ACTN</name>
<comment type="caution">
    <text evidence="2">The sequence shown here is derived from an EMBL/GenBank/DDBJ whole genome shotgun (WGS) entry which is preliminary data.</text>
</comment>
<feature type="compositionally biased region" description="Basic and acidic residues" evidence="1">
    <location>
        <begin position="14"/>
        <end position="28"/>
    </location>
</feature>
<keyword evidence="3" id="KW-1185">Reference proteome</keyword>
<reference evidence="2" key="1">
    <citation type="submission" date="2023-07" db="EMBL/GenBank/DDBJ databases">
        <title>Sequencing the genomes of 1000 actinobacteria strains.</title>
        <authorList>
            <person name="Klenk H.-P."/>
        </authorList>
    </citation>
    <scope>NUCLEOTIDE SEQUENCE</scope>
    <source>
        <strain evidence="2">DSM 44707</strain>
    </source>
</reference>
<dbReference type="AlphaFoldDB" id="A0AAE3YIJ8"/>
<evidence type="ECO:0000256" key="1">
    <source>
        <dbReference type="SAM" id="MobiDB-lite"/>
    </source>
</evidence>
<organism evidence="2 3">
    <name type="scientific">Catenuloplanes atrovinosus</name>
    <dbReference type="NCBI Taxonomy" id="137266"/>
    <lineage>
        <taxon>Bacteria</taxon>
        <taxon>Bacillati</taxon>
        <taxon>Actinomycetota</taxon>
        <taxon>Actinomycetes</taxon>
        <taxon>Micromonosporales</taxon>
        <taxon>Micromonosporaceae</taxon>
        <taxon>Catenuloplanes</taxon>
    </lineage>
</organism>
<dbReference type="EMBL" id="JAVDYB010000001">
    <property type="protein sequence ID" value="MDR7274145.1"/>
    <property type="molecule type" value="Genomic_DNA"/>
</dbReference>
<protein>
    <submittedName>
        <fullName evidence="2">Uncharacterized protein</fullName>
    </submittedName>
</protein>
<sequence>MSREAARGTGIGTADRRDRPSGGGENRRRGARSSEGPGRPAGDDVTSVTAVRGGGRVACGPVDRALPVRGGTLPGAGERFVAWWVMPGAHRPGTVSPGGAQPIGTGHGRPASVTVAERVPAGPGTTGRDATIAAGAAVTGRTWVTDRVSVETERVVA</sequence>
<gene>
    <name evidence="2" type="ORF">J2S41_000923</name>
</gene>
<accession>A0AAE3YIJ8</accession>
<proteinExistence type="predicted"/>
<evidence type="ECO:0000313" key="3">
    <source>
        <dbReference type="Proteomes" id="UP001183643"/>
    </source>
</evidence>